<dbReference type="SUPFAM" id="SSF52047">
    <property type="entry name" value="RNI-like"/>
    <property type="match status" value="1"/>
</dbReference>
<feature type="domain" description="F-box" evidence="1">
    <location>
        <begin position="4"/>
        <end position="62"/>
    </location>
</feature>
<dbReference type="OrthoDB" id="811707at2759"/>
<evidence type="ECO:0000313" key="3">
    <source>
        <dbReference type="Proteomes" id="UP001153555"/>
    </source>
</evidence>
<accession>A0A9N7MYX7</accession>
<name>A0A9N7MYX7_STRHE</name>
<dbReference type="InterPro" id="IPR032675">
    <property type="entry name" value="LRR_dom_sf"/>
</dbReference>
<reference evidence="2" key="1">
    <citation type="submission" date="2019-12" db="EMBL/GenBank/DDBJ databases">
        <authorList>
            <person name="Scholes J."/>
        </authorList>
    </citation>
    <scope>NUCLEOTIDE SEQUENCE</scope>
</reference>
<gene>
    <name evidence="2" type="ORF">SHERM_16115</name>
</gene>
<proteinExistence type="predicted"/>
<dbReference type="PANTHER" id="PTHR31900">
    <property type="entry name" value="F-BOX/RNI SUPERFAMILY PROTEIN-RELATED"/>
    <property type="match status" value="1"/>
</dbReference>
<dbReference type="InterPro" id="IPR053781">
    <property type="entry name" value="F-box_AtFBL13-like"/>
</dbReference>
<evidence type="ECO:0000259" key="1">
    <source>
        <dbReference type="PROSITE" id="PS50181"/>
    </source>
</evidence>
<evidence type="ECO:0000313" key="2">
    <source>
        <dbReference type="EMBL" id="CAA0816247.1"/>
    </source>
</evidence>
<dbReference type="SUPFAM" id="SSF81383">
    <property type="entry name" value="F-box domain"/>
    <property type="match status" value="1"/>
</dbReference>
<dbReference type="SMART" id="SM00579">
    <property type="entry name" value="FBD"/>
    <property type="match status" value="1"/>
</dbReference>
<dbReference type="InterPro" id="IPR036047">
    <property type="entry name" value="F-box-like_dom_sf"/>
</dbReference>
<comment type="caution">
    <text evidence="2">The sequence shown here is derived from an EMBL/GenBank/DDBJ whole genome shotgun (WGS) entry which is preliminary data.</text>
</comment>
<dbReference type="CDD" id="cd22160">
    <property type="entry name" value="F-box_AtFBL13-like"/>
    <property type="match status" value="1"/>
</dbReference>
<dbReference type="InterPro" id="IPR050232">
    <property type="entry name" value="FBL13/AtMIF1-like"/>
</dbReference>
<dbReference type="PANTHER" id="PTHR31900:SF34">
    <property type="entry name" value="EMB|CAB62440.1-RELATED"/>
    <property type="match status" value="1"/>
</dbReference>
<dbReference type="Proteomes" id="UP001153555">
    <property type="component" value="Unassembled WGS sequence"/>
</dbReference>
<keyword evidence="3" id="KW-1185">Reference proteome</keyword>
<organism evidence="2 3">
    <name type="scientific">Striga hermonthica</name>
    <name type="common">Purple witchweed</name>
    <name type="synonym">Buchnera hermonthica</name>
    <dbReference type="NCBI Taxonomy" id="68872"/>
    <lineage>
        <taxon>Eukaryota</taxon>
        <taxon>Viridiplantae</taxon>
        <taxon>Streptophyta</taxon>
        <taxon>Embryophyta</taxon>
        <taxon>Tracheophyta</taxon>
        <taxon>Spermatophyta</taxon>
        <taxon>Magnoliopsida</taxon>
        <taxon>eudicotyledons</taxon>
        <taxon>Gunneridae</taxon>
        <taxon>Pentapetalae</taxon>
        <taxon>asterids</taxon>
        <taxon>lamiids</taxon>
        <taxon>Lamiales</taxon>
        <taxon>Orobanchaceae</taxon>
        <taxon>Buchnereae</taxon>
        <taxon>Striga</taxon>
    </lineage>
</organism>
<dbReference type="PROSITE" id="PS50181">
    <property type="entry name" value="FBOX"/>
    <property type="match status" value="1"/>
</dbReference>
<dbReference type="Pfam" id="PF24758">
    <property type="entry name" value="LRR_At5g56370"/>
    <property type="match status" value="1"/>
</dbReference>
<dbReference type="InterPro" id="IPR001810">
    <property type="entry name" value="F-box_dom"/>
</dbReference>
<protein>
    <recommendedName>
        <fullName evidence="1">F-box domain-containing protein</fullName>
    </recommendedName>
</protein>
<dbReference type="InterPro" id="IPR006566">
    <property type="entry name" value="FBD"/>
</dbReference>
<dbReference type="EMBL" id="CACSLK010013932">
    <property type="protein sequence ID" value="CAA0816247.1"/>
    <property type="molecule type" value="Genomic_DNA"/>
</dbReference>
<dbReference type="Pfam" id="PF00646">
    <property type="entry name" value="F-box"/>
    <property type="match status" value="1"/>
</dbReference>
<dbReference type="AlphaFoldDB" id="A0A9N7MYX7"/>
<dbReference type="Pfam" id="PF08387">
    <property type="entry name" value="FBD"/>
    <property type="match status" value="1"/>
</dbReference>
<dbReference type="InterPro" id="IPR055411">
    <property type="entry name" value="LRR_FXL15/At3g58940/PEG3-like"/>
</dbReference>
<sequence>MASIDRLSDLPDEILSHILSFLPIKTSVSTSTLAARWRFVWAYSPNIQIVERSMSFFAYRDVLRSILPQCEAHSVITLRIIGDIFFDCELEMFLESAFACKTKTLEITQTHDYCDLPPCVLTSQTLVDLKLSRFFVKMKDVTVCLPALERLHIKTTRLDDGSLENLISGCPVLEEFTYIDCYECVDSHCISSSTMKKLVLEPHFRNKLKIDTPALEYLLIHYSIPQKLSFGPMDSLIGAHIVVRDDTLTMNGDLYSLVEFLGRFSNVKEMSLCPWSWGVKAKVHDLTSVDLNIKFHNLAKLTVEGDWRIISYFVEKANKLEVLNVTQYSEWEMEETPQLPLANSIMKLHNLIKLELQVDWWFLTLFLDKADKLKVLIIRNNDYRKQKRKRWLAAPLQVPNCLSSHLKILQIHELHGTDEHELDMVRYLLKNALVLERMDLYCHEGMERHCIAESIGRISSFDRGSEKCEIVLTEYLGSDND</sequence>
<dbReference type="Gene3D" id="3.80.10.10">
    <property type="entry name" value="Ribonuclease Inhibitor"/>
    <property type="match status" value="1"/>
</dbReference>
<dbReference type="Gene3D" id="1.20.1280.50">
    <property type="match status" value="1"/>
</dbReference>